<reference evidence="1" key="1">
    <citation type="submission" date="2019-08" db="EMBL/GenBank/DDBJ databases">
        <authorList>
            <person name="Kucharzyk K."/>
            <person name="Murdoch R.W."/>
            <person name="Higgins S."/>
            <person name="Loffler F."/>
        </authorList>
    </citation>
    <scope>NUCLEOTIDE SEQUENCE</scope>
</reference>
<organism evidence="1">
    <name type="scientific">bioreactor metagenome</name>
    <dbReference type="NCBI Taxonomy" id="1076179"/>
    <lineage>
        <taxon>unclassified sequences</taxon>
        <taxon>metagenomes</taxon>
        <taxon>ecological metagenomes</taxon>
    </lineage>
</organism>
<protein>
    <submittedName>
        <fullName evidence="1">Uncharacterized protein</fullName>
    </submittedName>
</protein>
<dbReference type="EMBL" id="VSSQ01065264">
    <property type="protein sequence ID" value="MPN18013.1"/>
    <property type="molecule type" value="Genomic_DNA"/>
</dbReference>
<name>A0A645G1E2_9ZZZZ</name>
<sequence>MSTAAFKDIIKTGNSFYVHNMMLIPPFSMSSGFLISYMPVSIIAPNNLLFEDAELQVIDKNFKKPPYLSNPVGLKN</sequence>
<dbReference type="AlphaFoldDB" id="A0A645G1E2"/>
<gene>
    <name evidence="1" type="ORF">SDC9_165371</name>
</gene>
<accession>A0A645G1E2</accession>
<comment type="caution">
    <text evidence="1">The sequence shown here is derived from an EMBL/GenBank/DDBJ whole genome shotgun (WGS) entry which is preliminary data.</text>
</comment>
<proteinExistence type="predicted"/>
<evidence type="ECO:0000313" key="1">
    <source>
        <dbReference type="EMBL" id="MPN18013.1"/>
    </source>
</evidence>